<dbReference type="InterPro" id="IPR041664">
    <property type="entry name" value="AAA_16"/>
</dbReference>
<accession>T0YMV7</accession>
<evidence type="ECO:0000256" key="1">
    <source>
        <dbReference type="ARBA" id="ARBA00022741"/>
    </source>
</evidence>
<dbReference type="GO" id="GO:0005737">
    <property type="term" value="C:cytoplasm"/>
    <property type="evidence" value="ECO:0007669"/>
    <property type="project" value="TreeGrafter"/>
</dbReference>
<dbReference type="SUPFAM" id="SSF46894">
    <property type="entry name" value="C-terminal effector domain of the bipartite response regulators"/>
    <property type="match status" value="1"/>
</dbReference>
<evidence type="ECO:0000256" key="2">
    <source>
        <dbReference type="ARBA" id="ARBA00022840"/>
    </source>
</evidence>
<dbReference type="GO" id="GO:0006355">
    <property type="term" value="P:regulation of DNA-templated transcription"/>
    <property type="evidence" value="ECO:0007669"/>
    <property type="project" value="InterPro"/>
</dbReference>
<dbReference type="GO" id="GO:0003677">
    <property type="term" value="F:DNA binding"/>
    <property type="evidence" value="ECO:0007669"/>
    <property type="project" value="InterPro"/>
</dbReference>
<dbReference type="GO" id="GO:0005524">
    <property type="term" value="F:ATP binding"/>
    <property type="evidence" value="ECO:0007669"/>
    <property type="project" value="UniProtKB-KW"/>
</dbReference>
<dbReference type="SMART" id="SM00421">
    <property type="entry name" value="HTH_LUXR"/>
    <property type="match status" value="1"/>
</dbReference>
<dbReference type="InterPro" id="IPR036388">
    <property type="entry name" value="WH-like_DNA-bd_sf"/>
</dbReference>
<dbReference type="InterPro" id="IPR011990">
    <property type="entry name" value="TPR-like_helical_dom_sf"/>
</dbReference>
<dbReference type="PANTHER" id="PTHR16305">
    <property type="entry name" value="TESTICULAR SOLUBLE ADENYLYL CYCLASE"/>
    <property type="match status" value="1"/>
</dbReference>
<sequence>MLLERDDSLRALAEQAARAARGNGGTVLLAGEAGIGKTTLLRAFAAQQVAPCRMFWGCCEPLSTARPLGPLQDMAALLDDELAALLNAGAPPPRIFARVLDSLQHASAPSVLIFEDVHWADATTLDLIRYLGRRLPALSTLLILSLRSDEVAPDHPLARLPGDLPAAALSHIKLAPLSAAAVAMLAQRVGRDGDALYRVTAGNPFFVTEVLAESGVTGADLPVTVRDAVWARLARLDAQERWMLDLIGVIPGAVERALWTALRAEDVTAAERCIARGILVRDAAGALAFRHELARQAVLAQLAPEEQRHLHAHVLALLERHAPMVHAPLAQLAHHAAAAADAQRVLTLAPRAAAEAAALGAHRQAAQQLQTALRFVAQAPAALAAQLYQDWAYEAGLSVRIDDAVIAARHQAIVLWRGLNRGDKVGHNLRWLSRLHWYRGEGRQAEEYADAAVRELEALPTSAELAMAWSVRSQLHMLHDRFELAIEWGERALVLAKQVGDIETRVHALNNIGTAQLFGAGDAAGRAKLEQSLQLALQHGFHEHAARVYTNLGEWAVVFRQFELAERMLCEGLAFDRSHDLDAWTSYLLGWQARLRMHQGRLREAEAIARSVVAMSDRSLVERLPALSALARICVRTGDASAPGLLQQALAQALATQEVQHIAPVRLALVEAAWLCGDAVGMRTQIEDICALSDASHDPWECGEMLVWWQRAGLGNAPRLAACAPAPPWAAELAGDAVLSARLFEDSGSPIEAALALMQTRGKGAGEALARAVRLLESTGAQALLRRARVLAHEQGVAVALPRLRRGHYGVARSHPLGLTARELQVLRLLAKGHGSAAISRHLSRSPRTIEHHIASVYTKLGVNGRIDLLLRLHSEPWVLAAATATAAPPEK</sequence>
<feature type="domain" description="HTH luxR-type" evidence="3">
    <location>
        <begin position="812"/>
        <end position="877"/>
    </location>
</feature>
<dbReference type="EMBL" id="AUZY01011508">
    <property type="protein sequence ID" value="EQD34398.1"/>
    <property type="molecule type" value="Genomic_DNA"/>
</dbReference>
<evidence type="ECO:0000313" key="4">
    <source>
        <dbReference type="EMBL" id="EQD34398.1"/>
    </source>
</evidence>
<keyword evidence="1" id="KW-0547">Nucleotide-binding</keyword>
<dbReference type="SUPFAM" id="SSF48452">
    <property type="entry name" value="TPR-like"/>
    <property type="match status" value="1"/>
</dbReference>
<dbReference type="CDD" id="cd06170">
    <property type="entry name" value="LuxR_C_like"/>
    <property type="match status" value="1"/>
</dbReference>
<dbReference type="AlphaFoldDB" id="T0YMV7"/>
<comment type="caution">
    <text evidence="4">The sequence shown here is derived from an EMBL/GenBank/DDBJ whole genome shotgun (WGS) entry which is preliminary data.</text>
</comment>
<evidence type="ECO:0000259" key="3">
    <source>
        <dbReference type="PROSITE" id="PS50043"/>
    </source>
</evidence>
<dbReference type="Gene3D" id="1.10.10.10">
    <property type="entry name" value="Winged helix-like DNA-binding domain superfamily/Winged helix DNA-binding domain"/>
    <property type="match status" value="1"/>
</dbReference>
<dbReference type="InterPro" id="IPR027417">
    <property type="entry name" value="P-loop_NTPase"/>
</dbReference>
<dbReference type="Pfam" id="PF00196">
    <property type="entry name" value="GerE"/>
    <property type="match status" value="1"/>
</dbReference>
<name>T0YMV7_9ZZZZ</name>
<dbReference type="PANTHER" id="PTHR16305:SF35">
    <property type="entry name" value="TRANSCRIPTIONAL ACTIVATOR DOMAIN"/>
    <property type="match status" value="1"/>
</dbReference>
<dbReference type="Pfam" id="PF13191">
    <property type="entry name" value="AAA_16"/>
    <property type="match status" value="1"/>
</dbReference>
<protein>
    <submittedName>
        <fullName evidence="4">LuxR family transcriptional regulator</fullName>
    </submittedName>
</protein>
<reference evidence="4" key="2">
    <citation type="journal article" date="2014" name="ISME J.">
        <title>Microbial stratification in low pH oxic and suboxic macroscopic growths along an acid mine drainage.</title>
        <authorList>
            <person name="Mendez-Garcia C."/>
            <person name="Mesa V."/>
            <person name="Sprenger R.R."/>
            <person name="Richter M."/>
            <person name="Diez M.S."/>
            <person name="Solano J."/>
            <person name="Bargiela R."/>
            <person name="Golyshina O.V."/>
            <person name="Manteca A."/>
            <person name="Ramos J.L."/>
            <person name="Gallego J.R."/>
            <person name="Llorente I."/>
            <person name="Martins Dos Santos V.A."/>
            <person name="Jensen O.N."/>
            <person name="Pelaez A.I."/>
            <person name="Sanchez J."/>
            <person name="Ferrer M."/>
        </authorList>
    </citation>
    <scope>NUCLEOTIDE SEQUENCE</scope>
</reference>
<dbReference type="Gene3D" id="1.25.40.10">
    <property type="entry name" value="Tetratricopeptide repeat domain"/>
    <property type="match status" value="1"/>
</dbReference>
<dbReference type="SUPFAM" id="SSF52540">
    <property type="entry name" value="P-loop containing nucleoside triphosphate hydrolases"/>
    <property type="match status" value="1"/>
</dbReference>
<dbReference type="PRINTS" id="PR00038">
    <property type="entry name" value="HTHLUXR"/>
</dbReference>
<reference evidence="4" key="1">
    <citation type="submission" date="2013-08" db="EMBL/GenBank/DDBJ databases">
        <authorList>
            <person name="Mendez C."/>
            <person name="Richter M."/>
            <person name="Ferrer M."/>
            <person name="Sanchez J."/>
        </authorList>
    </citation>
    <scope>NUCLEOTIDE SEQUENCE</scope>
</reference>
<dbReference type="PROSITE" id="PS00622">
    <property type="entry name" value="HTH_LUXR_1"/>
    <property type="match status" value="1"/>
</dbReference>
<organism evidence="4">
    <name type="scientific">mine drainage metagenome</name>
    <dbReference type="NCBI Taxonomy" id="410659"/>
    <lineage>
        <taxon>unclassified sequences</taxon>
        <taxon>metagenomes</taxon>
        <taxon>ecological metagenomes</taxon>
    </lineage>
</organism>
<dbReference type="InterPro" id="IPR016032">
    <property type="entry name" value="Sig_transdc_resp-reg_C-effctor"/>
</dbReference>
<proteinExistence type="predicted"/>
<gene>
    <name evidence="4" type="ORF">B1B_17225</name>
</gene>
<dbReference type="InterPro" id="IPR000792">
    <property type="entry name" value="Tscrpt_reg_LuxR_C"/>
</dbReference>
<dbReference type="PROSITE" id="PS50043">
    <property type="entry name" value="HTH_LUXR_2"/>
    <property type="match status" value="1"/>
</dbReference>
<keyword evidence="2" id="KW-0067">ATP-binding</keyword>
<dbReference type="Gene3D" id="3.40.50.300">
    <property type="entry name" value="P-loop containing nucleotide triphosphate hydrolases"/>
    <property type="match status" value="1"/>
</dbReference>
<dbReference type="GO" id="GO:0004016">
    <property type="term" value="F:adenylate cyclase activity"/>
    <property type="evidence" value="ECO:0007669"/>
    <property type="project" value="TreeGrafter"/>
</dbReference>